<dbReference type="EMBL" id="LCKD01000008">
    <property type="protein sequence ID" value="KKT90034.1"/>
    <property type="molecule type" value="Genomic_DNA"/>
</dbReference>
<keyword evidence="1" id="KW-0479">Metal-binding</keyword>
<dbReference type="PATRIC" id="fig|1619026.3.peg.409"/>
<dbReference type="SUPFAM" id="SSF53927">
    <property type="entry name" value="Cytidine deaminase-like"/>
    <property type="match status" value="1"/>
</dbReference>
<dbReference type="Pfam" id="PF00383">
    <property type="entry name" value="dCMP_cyt_deam_1"/>
    <property type="match status" value="1"/>
</dbReference>
<keyword evidence="2" id="KW-0862">Zinc</keyword>
<comment type="caution">
    <text evidence="4">The sequence shown here is derived from an EMBL/GenBank/DDBJ whole genome shotgun (WGS) entry which is preliminary data.</text>
</comment>
<dbReference type="CDD" id="cd01285">
    <property type="entry name" value="nucleoside_deaminase"/>
    <property type="match status" value="1"/>
</dbReference>
<dbReference type="Proteomes" id="UP000034368">
    <property type="component" value="Unassembled WGS sequence"/>
</dbReference>
<gene>
    <name evidence="4" type="ORF">UW90_C0008G0023</name>
</gene>
<evidence type="ECO:0000256" key="2">
    <source>
        <dbReference type="ARBA" id="ARBA00022833"/>
    </source>
</evidence>
<evidence type="ECO:0000313" key="4">
    <source>
        <dbReference type="EMBL" id="KKT90034.1"/>
    </source>
</evidence>
<protein>
    <recommendedName>
        <fullName evidence="3">CMP/dCMP-type deaminase domain-containing protein</fullName>
    </recommendedName>
</protein>
<sequence length="180" mass="20229">MGFAPFQYMATAIEEARLNHKASSDHPVGAAIEYKDGIIAKGGNRCHQDQDPTAHAEIVVIREAGRIVGRKNLRYCTLYVTCEPCPMCAWAIVTARLWHVYYGVSRIVVEEVLCVPDEFRTQKTESKKILYSGDHVVGCTPDCHLAGCLELLRLCTRRPLGDLNPFKNIGNYWNLESECE</sequence>
<dbReference type="GO" id="GO:0016787">
    <property type="term" value="F:hydrolase activity"/>
    <property type="evidence" value="ECO:0007669"/>
    <property type="project" value="InterPro"/>
</dbReference>
<proteinExistence type="predicted"/>
<dbReference type="PANTHER" id="PTHR11079">
    <property type="entry name" value="CYTOSINE DEAMINASE FAMILY MEMBER"/>
    <property type="match status" value="1"/>
</dbReference>
<dbReference type="Gene3D" id="3.40.140.10">
    <property type="entry name" value="Cytidine Deaminase, domain 2"/>
    <property type="match status" value="1"/>
</dbReference>
<evidence type="ECO:0000313" key="5">
    <source>
        <dbReference type="Proteomes" id="UP000034368"/>
    </source>
</evidence>
<dbReference type="InterPro" id="IPR016192">
    <property type="entry name" value="APOBEC/CMP_deaminase_Zn-bd"/>
</dbReference>
<dbReference type="InterPro" id="IPR002125">
    <property type="entry name" value="CMP_dCMP_dom"/>
</dbReference>
<evidence type="ECO:0000256" key="1">
    <source>
        <dbReference type="ARBA" id="ARBA00022723"/>
    </source>
</evidence>
<evidence type="ECO:0000259" key="3">
    <source>
        <dbReference type="PROSITE" id="PS51747"/>
    </source>
</evidence>
<name>A0A0G1P0Z2_9BACT</name>
<reference evidence="4 5" key="1">
    <citation type="journal article" date="2015" name="Nature">
        <title>rRNA introns, odd ribosomes, and small enigmatic genomes across a large radiation of phyla.</title>
        <authorList>
            <person name="Brown C.T."/>
            <person name="Hug L.A."/>
            <person name="Thomas B.C."/>
            <person name="Sharon I."/>
            <person name="Castelle C.J."/>
            <person name="Singh A."/>
            <person name="Wilkins M.J."/>
            <person name="Williams K.H."/>
            <person name="Banfield J.F."/>
        </authorList>
    </citation>
    <scope>NUCLEOTIDE SEQUENCE [LARGE SCALE GENOMIC DNA]</scope>
</reference>
<dbReference type="GO" id="GO:0008270">
    <property type="term" value="F:zinc ion binding"/>
    <property type="evidence" value="ECO:0007669"/>
    <property type="project" value="InterPro"/>
</dbReference>
<organism evidence="4 5">
    <name type="scientific">Candidatus Yanofskybacteria bacterium GW2011_GWB1_45_11</name>
    <dbReference type="NCBI Taxonomy" id="1619026"/>
    <lineage>
        <taxon>Bacteria</taxon>
        <taxon>Candidatus Yanofskyibacteriota</taxon>
    </lineage>
</organism>
<dbReference type="PANTHER" id="PTHR11079:SF162">
    <property type="entry name" value="RIBOFLAVIN BIOSYNTHESIS PROTEIN PYRD, CHLOROPLASTIC"/>
    <property type="match status" value="1"/>
</dbReference>
<accession>A0A0G1P0Z2</accession>
<dbReference type="AlphaFoldDB" id="A0A0G1P0Z2"/>
<dbReference type="PROSITE" id="PS00903">
    <property type="entry name" value="CYT_DCMP_DEAMINASES_1"/>
    <property type="match status" value="1"/>
</dbReference>
<dbReference type="InterPro" id="IPR016193">
    <property type="entry name" value="Cytidine_deaminase-like"/>
</dbReference>
<dbReference type="PROSITE" id="PS51747">
    <property type="entry name" value="CYT_DCMP_DEAMINASES_2"/>
    <property type="match status" value="1"/>
</dbReference>
<feature type="domain" description="CMP/dCMP-type deaminase" evidence="3">
    <location>
        <begin position="3"/>
        <end position="116"/>
    </location>
</feature>